<dbReference type="Proteomes" id="UP000242381">
    <property type="component" value="Unassembled WGS sequence"/>
</dbReference>
<keyword evidence="6" id="KW-0804">Transcription</keyword>
<dbReference type="InterPro" id="IPR001138">
    <property type="entry name" value="Zn2Cys6_DnaBD"/>
</dbReference>
<dbReference type="GO" id="GO:0003677">
    <property type="term" value="F:DNA binding"/>
    <property type="evidence" value="ECO:0007669"/>
    <property type="project" value="UniProtKB-KW"/>
</dbReference>
<keyword evidence="2" id="KW-0479">Metal-binding</keyword>
<evidence type="ECO:0000313" key="11">
    <source>
        <dbReference type="Proteomes" id="UP000242381"/>
    </source>
</evidence>
<dbReference type="Pfam" id="PF00172">
    <property type="entry name" value="Zn_clus"/>
    <property type="match status" value="1"/>
</dbReference>
<dbReference type="InterPro" id="IPR051615">
    <property type="entry name" value="Transcr_Regulatory_Elem"/>
</dbReference>
<keyword evidence="5" id="KW-0238">DNA-binding</keyword>
<dbReference type="CDD" id="cd12148">
    <property type="entry name" value="fungal_TF_MHR"/>
    <property type="match status" value="1"/>
</dbReference>
<dbReference type="SMART" id="SM00066">
    <property type="entry name" value="GAL4"/>
    <property type="match status" value="1"/>
</dbReference>
<dbReference type="InterPro" id="IPR036864">
    <property type="entry name" value="Zn2-C6_fun-type_DNA-bd_sf"/>
</dbReference>
<evidence type="ECO:0000256" key="2">
    <source>
        <dbReference type="ARBA" id="ARBA00022723"/>
    </source>
</evidence>
<dbReference type="EMBL" id="KV921267">
    <property type="protein sequence ID" value="ORE22419.1"/>
    <property type="molecule type" value="Genomic_DNA"/>
</dbReference>
<dbReference type="OMA" id="NCEEWDI"/>
<evidence type="ECO:0000256" key="3">
    <source>
        <dbReference type="ARBA" id="ARBA00022833"/>
    </source>
</evidence>
<organism evidence="10 11">
    <name type="scientific">Rhizopus microsporus</name>
    <dbReference type="NCBI Taxonomy" id="58291"/>
    <lineage>
        <taxon>Eukaryota</taxon>
        <taxon>Fungi</taxon>
        <taxon>Fungi incertae sedis</taxon>
        <taxon>Mucoromycota</taxon>
        <taxon>Mucoromycotina</taxon>
        <taxon>Mucoromycetes</taxon>
        <taxon>Mucorales</taxon>
        <taxon>Mucorineae</taxon>
        <taxon>Rhizopodaceae</taxon>
        <taxon>Rhizopus</taxon>
    </lineage>
</organism>
<evidence type="ECO:0000313" key="10">
    <source>
        <dbReference type="EMBL" id="ORE22419.1"/>
    </source>
</evidence>
<dbReference type="GO" id="GO:0008270">
    <property type="term" value="F:zinc ion binding"/>
    <property type="evidence" value="ECO:0007669"/>
    <property type="project" value="InterPro"/>
</dbReference>
<feature type="compositionally biased region" description="Polar residues" evidence="8">
    <location>
        <begin position="648"/>
        <end position="664"/>
    </location>
</feature>
<dbReference type="Gene3D" id="4.10.240.10">
    <property type="entry name" value="Zn(2)-C6 fungal-type DNA-binding domain"/>
    <property type="match status" value="1"/>
</dbReference>
<dbReference type="GO" id="GO:0000981">
    <property type="term" value="F:DNA-binding transcription factor activity, RNA polymerase II-specific"/>
    <property type="evidence" value="ECO:0007669"/>
    <property type="project" value="InterPro"/>
</dbReference>
<feature type="compositionally biased region" description="Basic and acidic residues" evidence="8">
    <location>
        <begin position="1"/>
        <end position="11"/>
    </location>
</feature>
<name>A0A1X0SDT8_RHIZD</name>
<comment type="subcellular location">
    <subcellularLocation>
        <location evidence="1">Nucleus</location>
    </subcellularLocation>
</comment>
<dbReference type="AlphaFoldDB" id="A0A1X0SDT8"/>
<dbReference type="PANTHER" id="PTHR31313:SF81">
    <property type="entry name" value="TY1 ENHANCER ACTIVATOR"/>
    <property type="match status" value="1"/>
</dbReference>
<evidence type="ECO:0000256" key="1">
    <source>
        <dbReference type="ARBA" id="ARBA00004123"/>
    </source>
</evidence>
<dbReference type="VEuPathDB" id="FungiDB:BCV72DRAFT_221083"/>
<dbReference type="GO" id="GO:0006351">
    <property type="term" value="P:DNA-templated transcription"/>
    <property type="evidence" value="ECO:0007669"/>
    <property type="project" value="InterPro"/>
</dbReference>
<evidence type="ECO:0000256" key="7">
    <source>
        <dbReference type="ARBA" id="ARBA00023242"/>
    </source>
</evidence>
<dbReference type="Pfam" id="PF04082">
    <property type="entry name" value="Fungal_trans"/>
    <property type="match status" value="1"/>
</dbReference>
<evidence type="ECO:0000256" key="4">
    <source>
        <dbReference type="ARBA" id="ARBA00023015"/>
    </source>
</evidence>
<keyword evidence="4" id="KW-0805">Transcription regulation</keyword>
<feature type="compositionally biased region" description="Polar residues" evidence="8">
    <location>
        <begin position="672"/>
        <end position="686"/>
    </location>
</feature>
<evidence type="ECO:0000256" key="5">
    <source>
        <dbReference type="ARBA" id="ARBA00023125"/>
    </source>
</evidence>
<dbReference type="PANTHER" id="PTHR31313">
    <property type="entry name" value="TY1 ENHANCER ACTIVATOR"/>
    <property type="match status" value="1"/>
</dbReference>
<dbReference type="SUPFAM" id="SSF57701">
    <property type="entry name" value="Zn2/Cys6 DNA-binding domain"/>
    <property type="match status" value="1"/>
</dbReference>
<dbReference type="InterPro" id="IPR007219">
    <property type="entry name" value="XnlR_reg_dom"/>
</dbReference>
<sequence>MENNFEGRQEDVLSEPESNSSDKRRSRITRACDYCRRKKVKCHFTPGQPCDNCIANNITCEFNDSAKKRGPPKGYIDALEKRIRKIEERLHNPVVRPETPAVKAKEDASFSQSTYIPFNSKQSLRTSADKVVYLGDLSSLQFFSNKIPLNDKQTWTGQRIRKFGNELVLIGDTKEEDDQQKWYQKLSLPHLQTIHYWIYSVTGIDRHTSDRLIKIYFANIHPVLPVVNKAKFLEQYRDQSDTYPPADLLNAMLGAAARFVECDSLNRNPRSPDSIWDVPVGWSDQFFEHTERIITQCNPHPTISKVQAIILIHNHRGSMDSKSSACWMLGGIGVRMAQCLGLNKDCEEWDIPESEKQTRKRIWWSLYIADRFHSASLGRPLSIRDEDNDVGYPDPTASWKEVLDIPDESERDTFMRFPSATCNPRQVEGRVGIYQLFVELIKLSEILGRILQGLYTPKAKKLGLEQASDSIVKQLDEELTQWRFGFPVALKRAAFEDFDEKRGYLAPVTASVLLCYFSLLILLHRPFIEAKPSGHKKARSTYSSFSIGTSAATRGIRIASQMTIRDFLMFPYSFSLYPVLQCCLILMYNTKNPDARISAPAKADLVKGINMISRVRVVSSTAKRLYNLLKTIMGQQKIELSDSEDSNRSFQEFNTNNPAVSSHASDGHAQGQMETATNGVQRQPSYSPRAMPTIASPYPGQYGLVLSDMMAPPSVDVGSPAGLSPTSSMPEAFSLKQFGFQRSLPDYDMQNISEMPIINQHIYNPFQQFNPSSMSISIQQQPISAYASPGGIATKIHDNNEGIFRNKPNNPFFGIPASMDWTEWNEWSQSTQGNTEWQFQA</sequence>
<dbReference type="GO" id="GO:0005634">
    <property type="term" value="C:nucleus"/>
    <property type="evidence" value="ECO:0007669"/>
    <property type="project" value="UniProtKB-SubCell"/>
</dbReference>
<dbReference type="CDD" id="cd00067">
    <property type="entry name" value="GAL4"/>
    <property type="match status" value="1"/>
</dbReference>
<keyword evidence="3" id="KW-0862">Zinc</keyword>
<evidence type="ECO:0000256" key="6">
    <source>
        <dbReference type="ARBA" id="ARBA00023163"/>
    </source>
</evidence>
<dbReference type="PROSITE" id="PS00463">
    <property type="entry name" value="ZN2_CY6_FUNGAL_1"/>
    <property type="match status" value="1"/>
</dbReference>
<feature type="region of interest" description="Disordered" evidence="8">
    <location>
        <begin position="1"/>
        <end position="23"/>
    </location>
</feature>
<evidence type="ECO:0000256" key="8">
    <source>
        <dbReference type="SAM" id="MobiDB-lite"/>
    </source>
</evidence>
<keyword evidence="7" id="KW-0539">Nucleus</keyword>
<dbReference type="SMART" id="SM00906">
    <property type="entry name" value="Fungal_trans"/>
    <property type="match status" value="1"/>
</dbReference>
<reference evidence="10 11" key="1">
    <citation type="journal article" date="2016" name="Proc. Natl. Acad. Sci. U.S.A.">
        <title>Lipid metabolic changes in an early divergent fungus govern the establishment of a mutualistic symbiosis with endobacteria.</title>
        <authorList>
            <person name="Lastovetsky O.A."/>
            <person name="Gaspar M.L."/>
            <person name="Mondo S.J."/>
            <person name="LaButti K.M."/>
            <person name="Sandor L."/>
            <person name="Grigoriev I.V."/>
            <person name="Henry S.A."/>
            <person name="Pawlowska T.E."/>
        </authorList>
    </citation>
    <scope>NUCLEOTIDE SEQUENCE [LARGE SCALE GENOMIC DNA]</scope>
    <source>
        <strain evidence="10 11">ATCC 11559</strain>
    </source>
</reference>
<gene>
    <name evidence="10" type="ORF">BCV71DRAFT_224580</name>
</gene>
<proteinExistence type="predicted"/>
<dbReference type="PROSITE" id="PS50048">
    <property type="entry name" value="ZN2_CY6_FUNGAL_2"/>
    <property type="match status" value="1"/>
</dbReference>
<feature type="domain" description="Zn(2)-C6 fungal-type" evidence="9">
    <location>
        <begin position="31"/>
        <end position="62"/>
    </location>
</feature>
<feature type="region of interest" description="Disordered" evidence="8">
    <location>
        <begin position="640"/>
        <end position="692"/>
    </location>
</feature>
<protein>
    <recommendedName>
        <fullName evidence="9">Zn(2)-C6 fungal-type domain-containing protein</fullName>
    </recommendedName>
</protein>
<accession>A0A1X0SDT8</accession>
<evidence type="ECO:0000259" key="9">
    <source>
        <dbReference type="PROSITE" id="PS50048"/>
    </source>
</evidence>